<dbReference type="EMBL" id="MCBQ01004888">
    <property type="protein sequence ID" value="RKF80127.1"/>
    <property type="molecule type" value="Genomic_DNA"/>
</dbReference>
<organism evidence="1 2">
    <name type="scientific">Golovinomyces cichoracearum</name>
    <dbReference type="NCBI Taxonomy" id="62708"/>
    <lineage>
        <taxon>Eukaryota</taxon>
        <taxon>Fungi</taxon>
        <taxon>Dikarya</taxon>
        <taxon>Ascomycota</taxon>
        <taxon>Pezizomycotina</taxon>
        <taxon>Leotiomycetes</taxon>
        <taxon>Erysiphales</taxon>
        <taxon>Erysiphaceae</taxon>
        <taxon>Golovinomyces</taxon>
    </lineage>
</organism>
<evidence type="ECO:0000313" key="2">
    <source>
        <dbReference type="Proteomes" id="UP000283383"/>
    </source>
</evidence>
<proteinExistence type="predicted"/>
<sequence>MTSTLMDVSFSLVTHSAPVPPLFDYKTPVASDGPIPHPPPKDRNVELTRDQRPNIVLLHSFGWSNSQISHHLPFQTTKRQIKYTFKVRATPKKKVGRPPILTQAQLEELDEFVCASLQNRQISFARLAEVLDFGVKNTLFSLLLLVRVFIVDLLCGNLRYLRRLDNFVLRGLSSISSGQWSNCTRSYELTRLGLLEESIHESWLLDDSAMTGRDVFSQKISKKLESKISAARPL</sequence>
<dbReference type="STRING" id="62708.A0A420IZY5"/>
<name>A0A420IZY5_9PEZI</name>
<gene>
    <name evidence="1" type="ORF">GcM3_048028</name>
</gene>
<keyword evidence="2" id="KW-1185">Reference proteome</keyword>
<accession>A0A420IZY5</accession>
<dbReference type="AlphaFoldDB" id="A0A420IZY5"/>
<protein>
    <submittedName>
        <fullName evidence="1">Uncharacterized protein</fullName>
    </submittedName>
</protein>
<comment type="caution">
    <text evidence="1">The sequence shown here is derived from an EMBL/GenBank/DDBJ whole genome shotgun (WGS) entry which is preliminary data.</text>
</comment>
<evidence type="ECO:0000313" key="1">
    <source>
        <dbReference type="EMBL" id="RKF80127.1"/>
    </source>
</evidence>
<reference evidence="1 2" key="1">
    <citation type="journal article" date="2018" name="BMC Genomics">
        <title>Comparative genome analyses reveal sequence features reflecting distinct modes of host-adaptation between dicot and monocot powdery mildew.</title>
        <authorList>
            <person name="Wu Y."/>
            <person name="Ma X."/>
            <person name="Pan Z."/>
            <person name="Kale S.D."/>
            <person name="Song Y."/>
            <person name="King H."/>
            <person name="Zhang Q."/>
            <person name="Presley C."/>
            <person name="Deng X."/>
            <person name="Wei C.I."/>
            <person name="Xiao S."/>
        </authorList>
    </citation>
    <scope>NUCLEOTIDE SEQUENCE [LARGE SCALE GENOMIC DNA]</scope>
    <source>
        <strain evidence="1">UMSG3</strain>
    </source>
</reference>
<dbReference type="Proteomes" id="UP000283383">
    <property type="component" value="Unassembled WGS sequence"/>
</dbReference>